<dbReference type="InterPro" id="IPR014903">
    <property type="entry name" value="DUF1796"/>
</dbReference>
<accession>A0A7W3NFX3</accession>
<dbReference type="RefSeq" id="WP_182527944.1">
    <property type="nucleotide sequence ID" value="NZ_JACJHT010000010.1"/>
</dbReference>
<protein>
    <recommendedName>
        <fullName evidence="3">Peptidase</fullName>
    </recommendedName>
</protein>
<evidence type="ECO:0000313" key="2">
    <source>
        <dbReference type="Proteomes" id="UP000543174"/>
    </source>
</evidence>
<name>A0A7W3NFX3_PRIAR</name>
<organism evidence="1 2">
    <name type="scientific">Priestia aryabhattai</name>
    <name type="common">Bacillus aryabhattai</name>
    <dbReference type="NCBI Taxonomy" id="412384"/>
    <lineage>
        <taxon>Bacteria</taxon>
        <taxon>Bacillati</taxon>
        <taxon>Bacillota</taxon>
        <taxon>Bacilli</taxon>
        <taxon>Bacillales</taxon>
        <taxon>Bacillaceae</taxon>
        <taxon>Priestia</taxon>
    </lineage>
</organism>
<evidence type="ECO:0008006" key="3">
    <source>
        <dbReference type="Google" id="ProtNLM"/>
    </source>
</evidence>
<sequence>MNLQTLRGSYNLVAGLGSWCGPALYSERHNLRRHSFPLDWVQTPFLSDVNKLLKNKFQGFMELENMIEKDILANYIDDNGYPIFKFGTHEPVRAHYITDTQYNIDSVHDFPIIPNQEWFLQYPSYKVRLNHRIQTFLNQIVQSQRTLFIRHEWLPTNYQDIVILKSILAEMTNGNFNILLIETVDDDLQGVKDMNFGTAEDGICWVQVSRENGTNPSIWNILLEGITLID</sequence>
<dbReference type="AlphaFoldDB" id="A0A7W3NFX3"/>
<evidence type="ECO:0000313" key="1">
    <source>
        <dbReference type="EMBL" id="MBA9042247.1"/>
    </source>
</evidence>
<reference evidence="1" key="1">
    <citation type="submission" date="2020-08" db="EMBL/GenBank/DDBJ databases">
        <title>Functional genomics of gut bacteria from endangered species of beetles.</title>
        <authorList>
            <person name="Carlos-Shanley C."/>
        </authorList>
    </citation>
    <scope>NUCLEOTIDE SEQUENCE [LARGE SCALE GENOMIC DNA]</scope>
    <source>
        <strain evidence="1">S00060</strain>
    </source>
</reference>
<dbReference type="Proteomes" id="UP000543174">
    <property type="component" value="Unassembled WGS sequence"/>
</dbReference>
<proteinExistence type="predicted"/>
<comment type="caution">
    <text evidence="1">The sequence shown here is derived from an EMBL/GenBank/DDBJ whole genome shotgun (WGS) entry which is preliminary data.</text>
</comment>
<dbReference type="Pfam" id="PF08795">
    <property type="entry name" value="DUF1796"/>
    <property type="match status" value="1"/>
</dbReference>
<keyword evidence="2" id="KW-1185">Reference proteome</keyword>
<gene>
    <name evidence="1" type="ORF">HNP21_005382</name>
</gene>
<dbReference type="EMBL" id="JACJHT010000010">
    <property type="protein sequence ID" value="MBA9042247.1"/>
    <property type="molecule type" value="Genomic_DNA"/>
</dbReference>